<keyword evidence="3" id="KW-1185">Reference proteome</keyword>
<evidence type="ECO:0000256" key="1">
    <source>
        <dbReference type="SAM" id="MobiDB-lite"/>
    </source>
</evidence>
<reference evidence="3" key="1">
    <citation type="journal article" date="2019" name="Int. J. Syst. Evol. Microbiol.">
        <title>The Global Catalogue of Microorganisms (GCM) 10K type strain sequencing project: providing services to taxonomists for standard genome sequencing and annotation.</title>
        <authorList>
            <consortium name="The Broad Institute Genomics Platform"/>
            <consortium name="The Broad Institute Genome Sequencing Center for Infectious Disease"/>
            <person name="Wu L."/>
            <person name="Ma J."/>
        </authorList>
    </citation>
    <scope>NUCLEOTIDE SEQUENCE [LARGE SCALE GENOMIC DNA]</scope>
    <source>
        <strain evidence="3">JCM 18303</strain>
    </source>
</reference>
<organism evidence="2 3">
    <name type="scientific">Pseudonocardia eucalypti</name>
    <dbReference type="NCBI Taxonomy" id="648755"/>
    <lineage>
        <taxon>Bacteria</taxon>
        <taxon>Bacillati</taxon>
        <taxon>Actinomycetota</taxon>
        <taxon>Actinomycetes</taxon>
        <taxon>Pseudonocardiales</taxon>
        <taxon>Pseudonocardiaceae</taxon>
        <taxon>Pseudonocardia</taxon>
    </lineage>
</organism>
<comment type="caution">
    <text evidence="2">The sequence shown here is derived from an EMBL/GenBank/DDBJ whole genome shotgun (WGS) entry which is preliminary data.</text>
</comment>
<proteinExistence type="predicted"/>
<evidence type="ECO:0000313" key="2">
    <source>
        <dbReference type="EMBL" id="GAA5175290.1"/>
    </source>
</evidence>
<dbReference type="Proteomes" id="UP001428817">
    <property type="component" value="Unassembled WGS sequence"/>
</dbReference>
<feature type="region of interest" description="Disordered" evidence="1">
    <location>
        <begin position="75"/>
        <end position="94"/>
    </location>
</feature>
<protein>
    <submittedName>
        <fullName evidence="2">Uncharacterized protein</fullName>
    </submittedName>
</protein>
<feature type="region of interest" description="Disordered" evidence="1">
    <location>
        <begin position="1"/>
        <end position="28"/>
    </location>
</feature>
<evidence type="ECO:0000313" key="3">
    <source>
        <dbReference type="Proteomes" id="UP001428817"/>
    </source>
</evidence>
<name>A0ABP9REL1_9PSEU</name>
<accession>A0ABP9REL1</accession>
<dbReference type="EMBL" id="BAABJP010000064">
    <property type="protein sequence ID" value="GAA5175290.1"/>
    <property type="molecule type" value="Genomic_DNA"/>
</dbReference>
<gene>
    <name evidence="2" type="ORF">GCM10023321_81070</name>
</gene>
<sequence>MTVCSAAHRSDTARHTARSAAPSSGRLVRERHTLVMTSADQALSSNGRVQPGGLRLGAAGASAAGGWLGCPVAGGGAASGHSAATPGMVHGSPR</sequence>